<dbReference type="GO" id="GO:0016787">
    <property type="term" value="F:hydrolase activity"/>
    <property type="evidence" value="ECO:0007669"/>
    <property type="project" value="UniProtKB-KW"/>
</dbReference>
<keyword evidence="2" id="KW-0378">Hydrolase</keyword>
<dbReference type="RefSeq" id="WP_285883837.1">
    <property type="nucleotide sequence ID" value="NZ_JARFYN010000068.1"/>
</dbReference>
<dbReference type="InterPro" id="IPR050471">
    <property type="entry name" value="AB_hydrolase"/>
</dbReference>
<evidence type="ECO:0000313" key="2">
    <source>
        <dbReference type="EMBL" id="MDL2410096.1"/>
    </source>
</evidence>
<gene>
    <name evidence="2" type="ORF">PY650_31665</name>
</gene>
<dbReference type="EMBL" id="JARFYN010000068">
    <property type="protein sequence ID" value="MDL2410096.1"/>
    <property type="molecule type" value="Genomic_DNA"/>
</dbReference>
<reference evidence="2" key="1">
    <citation type="submission" date="2023-06" db="EMBL/GenBank/DDBJ databases">
        <title>Phylogenetic Diversity of Rhizobium strains.</title>
        <authorList>
            <person name="Moura F.T."/>
            <person name="Helene L.C.F."/>
            <person name="Hungria M."/>
        </authorList>
    </citation>
    <scope>NUCLEOTIDE SEQUENCE</scope>
    <source>
        <strain evidence="2">CCGE524</strain>
    </source>
</reference>
<dbReference type="PANTHER" id="PTHR43433:SF5">
    <property type="entry name" value="AB HYDROLASE-1 DOMAIN-CONTAINING PROTEIN"/>
    <property type="match status" value="1"/>
</dbReference>
<dbReference type="SUPFAM" id="SSF53474">
    <property type="entry name" value="alpha/beta-Hydrolases"/>
    <property type="match status" value="1"/>
</dbReference>
<name>A0ABT7KNU0_9HYPH</name>
<evidence type="ECO:0000259" key="1">
    <source>
        <dbReference type="Pfam" id="PF00561"/>
    </source>
</evidence>
<organism evidence="2 3">
    <name type="scientific">Rhizobium calliandrae</name>
    <dbReference type="NCBI Taxonomy" id="1312182"/>
    <lineage>
        <taxon>Bacteria</taxon>
        <taxon>Pseudomonadati</taxon>
        <taxon>Pseudomonadota</taxon>
        <taxon>Alphaproteobacteria</taxon>
        <taxon>Hyphomicrobiales</taxon>
        <taxon>Rhizobiaceae</taxon>
        <taxon>Rhizobium/Agrobacterium group</taxon>
        <taxon>Rhizobium</taxon>
    </lineage>
</organism>
<proteinExistence type="predicted"/>
<sequence length="269" mass="28810">MERVQLNGADVEYDVRGSGAPVVFVHGAVLSDGFVPVIEQAGIVENFQIVHYRRRGYAGSSRAPAGMTMQGWAGDCVALLNHLGIASAHVAGHSFGAGVALQMAIDAPGRVRKLALLEPPLLTLVPSGGAFTEWAASVLEIYNSGDKNAATDTCLAGAFGQDYRRFTDRALPAGAFDRAVSEIDTYFQVELGAMQHWNISTESLKDLRHPVLSVRGSDTLPVFSEGADLLQQWIPKIEKVLIPGANHDLPGRNPAAVATTLVEFFTKNE</sequence>
<keyword evidence="3" id="KW-1185">Reference proteome</keyword>
<dbReference type="InterPro" id="IPR029058">
    <property type="entry name" value="AB_hydrolase_fold"/>
</dbReference>
<dbReference type="Gene3D" id="3.40.50.1820">
    <property type="entry name" value="alpha/beta hydrolase"/>
    <property type="match status" value="1"/>
</dbReference>
<evidence type="ECO:0000313" key="3">
    <source>
        <dbReference type="Proteomes" id="UP001172630"/>
    </source>
</evidence>
<protein>
    <submittedName>
        <fullName evidence="2">Alpha/beta hydrolase</fullName>
    </submittedName>
</protein>
<dbReference type="Pfam" id="PF00561">
    <property type="entry name" value="Abhydrolase_1"/>
    <property type="match status" value="1"/>
</dbReference>
<dbReference type="Proteomes" id="UP001172630">
    <property type="component" value="Unassembled WGS sequence"/>
</dbReference>
<dbReference type="PANTHER" id="PTHR43433">
    <property type="entry name" value="HYDROLASE, ALPHA/BETA FOLD FAMILY PROTEIN"/>
    <property type="match status" value="1"/>
</dbReference>
<feature type="domain" description="AB hydrolase-1" evidence="1">
    <location>
        <begin position="21"/>
        <end position="249"/>
    </location>
</feature>
<dbReference type="InterPro" id="IPR000073">
    <property type="entry name" value="AB_hydrolase_1"/>
</dbReference>
<accession>A0ABT7KNU0</accession>
<comment type="caution">
    <text evidence="2">The sequence shown here is derived from an EMBL/GenBank/DDBJ whole genome shotgun (WGS) entry which is preliminary data.</text>
</comment>